<dbReference type="EMBL" id="CP017634">
    <property type="protein sequence ID" value="ATW24031.1"/>
    <property type="molecule type" value="Genomic_DNA"/>
</dbReference>
<keyword evidence="1" id="KW-1133">Transmembrane helix</keyword>
<dbReference type="KEGG" id="fwa:DCMF_03805"/>
<keyword evidence="1" id="KW-0472">Membrane</keyword>
<dbReference type="NCBIfam" id="NF033218">
    <property type="entry name" value="anchor_AmaP"/>
    <property type="match status" value="1"/>
</dbReference>
<proteinExistence type="predicted"/>
<evidence type="ECO:0008006" key="4">
    <source>
        <dbReference type="Google" id="ProtNLM"/>
    </source>
</evidence>
<evidence type="ECO:0000256" key="1">
    <source>
        <dbReference type="SAM" id="Phobius"/>
    </source>
</evidence>
<reference evidence="2 3" key="1">
    <citation type="submission" date="2016-10" db="EMBL/GenBank/DDBJ databases">
        <title>Complete Genome Sequence of Peptococcaceae strain DCMF.</title>
        <authorList>
            <person name="Edwards R.J."/>
            <person name="Holland S.I."/>
            <person name="Deshpande N.P."/>
            <person name="Wong Y.K."/>
            <person name="Ertan H."/>
            <person name="Manefield M."/>
            <person name="Russell T.L."/>
            <person name="Lee M.J."/>
        </authorList>
    </citation>
    <scope>NUCLEOTIDE SEQUENCE [LARGE SCALE GENOMIC DNA]</scope>
    <source>
        <strain evidence="2 3">DCMF</strain>
    </source>
</reference>
<gene>
    <name evidence="2" type="ORF">DCMF_03805</name>
</gene>
<evidence type="ECO:0000313" key="2">
    <source>
        <dbReference type="EMBL" id="ATW24031.1"/>
    </source>
</evidence>
<dbReference type="AlphaFoldDB" id="A0A3G1KNG5"/>
<keyword evidence="1" id="KW-0812">Transmembrane</keyword>
<keyword evidence="3" id="KW-1185">Reference proteome</keyword>
<evidence type="ECO:0000313" key="3">
    <source>
        <dbReference type="Proteomes" id="UP000323521"/>
    </source>
</evidence>
<feature type="transmembrane region" description="Helical" evidence="1">
    <location>
        <begin position="48"/>
        <end position="70"/>
    </location>
</feature>
<name>A0A3G1KNG5_FORW1</name>
<accession>A0A3G1KNG5</accession>
<organism evidence="2 3">
    <name type="scientific">Formimonas warabiya</name>
    <dbReference type="NCBI Taxonomy" id="1761012"/>
    <lineage>
        <taxon>Bacteria</taxon>
        <taxon>Bacillati</taxon>
        <taxon>Bacillota</taxon>
        <taxon>Clostridia</taxon>
        <taxon>Eubacteriales</taxon>
        <taxon>Peptococcaceae</taxon>
        <taxon>Candidatus Formimonas</taxon>
    </lineage>
</organism>
<feature type="transmembrane region" description="Helical" evidence="1">
    <location>
        <begin position="7"/>
        <end position="28"/>
    </location>
</feature>
<dbReference type="Proteomes" id="UP000323521">
    <property type="component" value="Chromosome"/>
</dbReference>
<sequence length="179" mass="19663">MKVFNKFLAIIFSVLLAIISLITLFMALGWTTPLDYLNSAFSSFNLRWIIGITSVVILIAALNLFFVNFVSHPVTHTKIDQNDQGEISITLPAVEALVKKAAFQIKGVREVKPVIKCTPEGIAIFMRTGMQPGTVIPQSAQELQAAVKAYLEQTAGLQVVETKVLITNVSSQENKSRVD</sequence>
<protein>
    <recommendedName>
        <fullName evidence="4">Alkaline shock response membrane anchor protein AmaP</fullName>
    </recommendedName>
</protein>